<feature type="coiled-coil region" evidence="1">
    <location>
        <begin position="53"/>
        <end position="80"/>
    </location>
</feature>
<evidence type="ECO:0000313" key="2">
    <source>
        <dbReference type="EMBL" id="SEN55979.1"/>
    </source>
</evidence>
<proteinExistence type="predicted"/>
<organism evidence="2 3">
    <name type="scientific">Lihuaxuella thermophila</name>
    <dbReference type="NCBI Taxonomy" id="1173111"/>
    <lineage>
        <taxon>Bacteria</taxon>
        <taxon>Bacillati</taxon>
        <taxon>Bacillota</taxon>
        <taxon>Bacilli</taxon>
        <taxon>Bacillales</taxon>
        <taxon>Thermoactinomycetaceae</taxon>
        <taxon>Lihuaxuella</taxon>
    </lineage>
</organism>
<keyword evidence="3" id="KW-1185">Reference proteome</keyword>
<evidence type="ECO:0000256" key="1">
    <source>
        <dbReference type="SAM" id="Coils"/>
    </source>
</evidence>
<keyword evidence="1" id="KW-0175">Coiled coil</keyword>
<name>A0A1H8HIV4_9BACL</name>
<protein>
    <submittedName>
        <fullName evidence="2">Uncharacterized protein</fullName>
    </submittedName>
</protein>
<dbReference type="RefSeq" id="WP_089971016.1">
    <property type="nucleotide sequence ID" value="NZ_FOCQ01000014.1"/>
</dbReference>
<dbReference type="OrthoDB" id="2990795at2"/>
<dbReference type="AlphaFoldDB" id="A0A1H8HIV4"/>
<gene>
    <name evidence="2" type="ORF">SAMN05444955_11447</name>
</gene>
<sequence length="111" mass="13155">MFKAFDRGELISSNELKEISKKKLFDEMLAVCKKLGLIHNNELRAVILDIKTYEKLIHRLDELENLHEDLELVEEFKERVQLSADEWIKKPADVSRIRFLRQTMKEKSNPS</sequence>
<dbReference type="EMBL" id="FOCQ01000014">
    <property type="protein sequence ID" value="SEN55979.1"/>
    <property type="molecule type" value="Genomic_DNA"/>
</dbReference>
<dbReference type="Proteomes" id="UP000199695">
    <property type="component" value="Unassembled WGS sequence"/>
</dbReference>
<evidence type="ECO:0000313" key="3">
    <source>
        <dbReference type="Proteomes" id="UP000199695"/>
    </source>
</evidence>
<accession>A0A1H8HIV4</accession>
<reference evidence="2 3" key="1">
    <citation type="submission" date="2016-10" db="EMBL/GenBank/DDBJ databases">
        <authorList>
            <person name="de Groot N.N."/>
        </authorList>
    </citation>
    <scope>NUCLEOTIDE SEQUENCE [LARGE SCALE GENOMIC DNA]</scope>
    <source>
        <strain evidence="2 3">DSM 46701</strain>
    </source>
</reference>